<dbReference type="InterPro" id="IPR011250">
    <property type="entry name" value="OMP/PagP_B-barrel"/>
</dbReference>
<dbReference type="PANTHER" id="PTHR34001">
    <property type="entry name" value="BLL7405 PROTEIN"/>
    <property type="match status" value="1"/>
</dbReference>
<evidence type="ECO:0000256" key="4">
    <source>
        <dbReference type="ARBA" id="ARBA00023237"/>
    </source>
</evidence>
<sequence>MSMKFLTSTALLALVAAPALAADVVSYQEPAPQVEASPAFSWTGGYVGLQGGGAWLNGDFSIPGASASEDFNGGLIGGFAGYNFQQGNWVFGVEGDVSYNWNDNNYDIFGTTAEVGTDVSGSVRGRAGYAFDSALIYATAGWTATRGFVDVPGFDKETEVFNGWTIGAGADYAFTNNIFGRAEYRYNDFGDKDIQGVNVDLDQHQVTLGIGVKF</sequence>
<evidence type="ECO:0000256" key="2">
    <source>
        <dbReference type="ARBA" id="ARBA00022729"/>
    </source>
</evidence>
<evidence type="ECO:0000259" key="7">
    <source>
        <dbReference type="Pfam" id="PF13505"/>
    </source>
</evidence>
<keyword evidence="4" id="KW-0998">Cell outer membrane</keyword>
<evidence type="ECO:0000256" key="3">
    <source>
        <dbReference type="ARBA" id="ARBA00023136"/>
    </source>
</evidence>
<gene>
    <name evidence="8" type="ORF">C7449_103128</name>
</gene>
<organism evidence="8 9">
    <name type="scientific">Mycoplana dimorpha</name>
    <dbReference type="NCBI Taxonomy" id="28320"/>
    <lineage>
        <taxon>Bacteria</taxon>
        <taxon>Pseudomonadati</taxon>
        <taxon>Pseudomonadota</taxon>
        <taxon>Alphaproteobacteria</taxon>
        <taxon>Hyphomicrobiales</taxon>
        <taxon>Rhizobiaceae</taxon>
        <taxon>Mycoplana</taxon>
    </lineage>
</organism>
<dbReference type="Gene3D" id="2.40.160.20">
    <property type="match status" value="1"/>
</dbReference>
<dbReference type="AlphaFoldDB" id="A0A2T5BAY6"/>
<comment type="similarity">
    <text evidence="5">Belongs to the Omp25/RopB family.</text>
</comment>
<proteinExistence type="inferred from homology"/>
<dbReference type="EMBL" id="PZZZ01000003">
    <property type="protein sequence ID" value="PTM96114.1"/>
    <property type="molecule type" value="Genomic_DNA"/>
</dbReference>
<dbReference type="InterPro" id="IPR027385">
    <property type="entry name" value="Beta-barrel_OMP"/>
</dbReference>
<comment type="caution">
    <text evidence="8">The sequence shown here is derived from an EMBL/GenBank/DDBJ whole genome shotgun (WGS) entry which is preliminary data.</text>
</comment>
<name>A0A2T5BAY6_MYCDI</name>
<dbReference type="Pfam" id="PF13505">
    <property type="entry name" value="OMP_b-brl"/>
    <property type="match status" value="1"/>
</dbReference>
<dbReference type="InterPro" id="IPR051692">
    <property type="entry name" value="OMP-like"/>
</dbReference>
<evidence type="ECO:0000256" key="6">
    <source>
        <dbReference type="SAM" id="SignalP"/>
    </source>
</evidence>
<feature type="domain" description="Outer membrane protein beta-barrel" evidence="7">
    <location>
        <begin position="9"/>
        <end position="214"/>
    </location>
</feature>
<dbReference type="GO" id="GO:0009279">
    <property type="term" value="C:cell outer membrane"/>
    <property type="evidence" value="ECO:0007669"/>
    <property type="project" value="UniProtKB-SubCell"/>
</dbReference>
<keyword evidence="2 6" id="KW-0732">Signal</keyword>
<feature type="signal peptide" evidence="6">
    <location>
        <begin position="1"/>
        <end position="21"/>
    </location>
</feature>
<dbReference type="Proteomes" id="UP000241247">
    <property type="component" value="Unassembled WGS sequence"/>
</dbReference>
<evidence type="ECO:0000313" key="8">
    <source>
        <dbReference type="EMBL" id="PTM96114.1"/>
    </source>
</evidence>
<evidence type="ECO:0000313" key="9">
    <source>
        <dbReference type="Proteomes" id="UP000241247"/>
    </source>
</evidence>
<dbReference type="PANTHER" id="PTHR34001:SF3">
    <property type="entry name" value="BLL7405 PROTEIN"/>
    <property type="match status" value="1"/>
</dbReference>
<accession>A0A2T5BAY6</accession>
<evidence type="ECO:0000256" key="5">
    <source>
        <dbReference type="ARBA" id="ARBA00038306"/>
    </source>
</evidence>
<reference evidence="8 9" key="1">
    <citation type="submission" date="2018-04" db="EMBL/GenBank/DDBJ databases">
        <title>Genomic Encyclopedia of Type Strains, Phase IV (KMG-IV): sequencing the most valuable type-strain genomes for metagenomic binning, comparative biology and taxonomic classification.</title>
        <authorList>
            <person name="Goeker M."/>
        </authorList>
    </citation>
    <scope>NUCLEOTIDE SEQUENCE [LARGE SCALE GENOMIC DNA]</scope>
    <source>
        <strain evidence="8 9">DSM 7138</strain>
    </source>
</reference>
<evidence type="ECO:0000256" key="1">
    <source>
        <dbReference type="ARBA" id="ARBA00004442"/>
    </source>
</evidence>
<keyword evidence="9" id="KW-1185">Reference proteome</keyword>
<keyword evidence="3" id="KW-0472">Membrane</keyword>
<comment type="subcellular location">
    <subcellularLocation>
        <location evidence="1">Cell outer membrane</location>
    </subcellularLocation>
</comment>
<feature type="chain" id="PRO_5015505789" evidence="6">
    <location>
        <begin position="22"/>
        <end position="214"/>
    </location>
</feature>
<dbReference type="SUPFAM" id="SSF56925">
    <property type="entry name" value="OMPA-like"/>
    <property type="match status" value="1"/>
</dbReference>
<protein>
    <submittedName>
        <fullName evidence="8">Outer membrane immunogenic protein</fullName>
    </submittedName>
</protein>